<gene>
    <name evidence="2" type="ORF">GUITHDRAFT_134950</name>
</gene>
<name>L1JRE6_GUITC</name>
<dbReference type="GeneID" id="17307499"/>
<dbReference type="EnsemblProtists" id="EKX50844">
    <property type="protein sequence ID" value="EKX50844"/>
    <property type="gene ID" value="GUITHDRAFT_134950"/>
</dbReference>
<dbReference type="RefSeq" id="XP_005837824.1">
    <property type="nucleotide sequence ID" value="XM_005837767.1"/>
</dbReference>
<dbReference type="AlphaFoldDB" id="L1JRE6"/>
<accession>L1JRE6</accession>
<dbReference type="HOGENOM" id="CLU_1216727_0_0_1"/>
<reference evidence="3" key="3">
    <citation type="submission" date="2016-03" db="UniProtKB">
        <authorList>
            <consortium name="EnsemblProtists"/>
        </authorList>
    </citation>
    <scope>IDENTIFICATION</scope>
</reference>
<protein>
    <submittedName>
        <fullName evidence="2 3">Uncharacterized protein</fullName>
    </submittedName>
</protein>
<feature type="region of interest" description="Disordered" evidence="1">
    <location>
        <begin position="1"/>
        <end position="20"/>
    </location>
</feature>
<reference evidence="4" key="2">
    <citation type="submission" date="2012-11" db="EMBL/GenBank/DDBJ databases">
        <authorList>
            <person name="Kuo A."/>
            <person name="Curtis B.A."/>
            <person name="Tanifuji G."/>
            <person name="Burki F."/>
            <person name="Gruber A."/>
            <person name="Irimia M."/>
            <person name="Maruyama S."/>
            <person name="Arias M.C."/>
            <person name="Ball S.G."/>
            <person name="Gile G.H."/>
            <person name="Hirakawa Y."/>
            <person name="Hopkins J.F."/>
            <person name="Rensing S.A."/>
            <person name="Schmutz J."/>
            <person name="Symeonidi A."/>
            <person name="Elias M."/>
            <person name="Eveleigh R.J."/>
            <person name="Herman E.K."/>
            <person name="Klute M.J."/>
            <person name="Nakayama T."/>
            <person name="Obornik M."/>
            <person name="Reyes-Prieto A."/>
            <person name="Armbrust E.V."/>
            <person name="Aves S.J."/>
            <person name="Beiko R.G."/>
            <person name="Coutinho P."/>
            <person name="Dacks J.B."/>
            <person name="Durnford D.G."/>
            <person name="Fast N.M."/>
            <person name="Green B.R."/>
            <person name="Grisdale C."/>
            <person name="Hempe F."/>
            <person name="Henrissat B."/>
            <person name="Hoppner M.P."/>
            <person name="Ishida K.-I."/>
            <person name="Kim E."/>
            <person name="Koreny L."/>
            <person name="Kroth P.G."/>
            <person name="Liu Y."/>
            <person name="Malik S.-B."/>
            <person name="Maier U.G."/>
            <person name="McRose D."/>
            <person name="Mock T."/>
            <person name="Neilson J.A."/>
            <person name="Onodera N.T."/>
            <person name="Poole A.M."/>
            <person name="Pritham E.J."/>
            <person name="Richards T.A."/>
            <person name="Rocap G."/>
            <person name="Roy S.W."/>
            <person name="Sarai C."/>
            <person name="Schaack S."/>
            <person name="Shirato S."/>
            <person name="Slamovits C.H."/>
            <person name="Spencer D.F."/>
            <person name="Suzuki S."/>
            <person name="Worden A.Z."/>
            <person name="Zauner S."/>
            <person name="Barry K."/>
            <person name="Bell C."/>
            <person name="Bharti A.K."/>
            <person name="Crow J.A."/>
            <person name="Grimwood J."/>
            <person name="Kramer R."/>
            <person name="Lindquist E."/>
            <person name="Lucas S."/>
            <person name="Salamov A."/>
            <person name="McFadden G.I."/>
            <person name="Lane C.E."/>
            <person name="Keeling P.J."/>
            <person name="Gray M.W."/>
            <person name="Grigoriev I.V."/>
            <person name="Archibald J.M."/>
        </authorList>
    </citation>
    <scope>NUCLEOTIDE SEQUENCE</scope>
    <source>
        <strain evidence="4">CCMP2712</strain>
    </source>
</reference>
<evidence type="ECO:0000313" key="3">
    <source>
        <dbReference type="EnsemblProtists" id="EKX50844"/>
    </source>
</evidence>
<sequence>MTLRGGESDEEEEFGPGRLNDAMKDINFYRTTDGYSLEPAPQYSLRTADQDEGVDYGAHGFMFNIVAKRSVVITGVQICSADGGPFDYDIYTCPQPWEHSFQDETKWTACGGGFRVSCVQVNIPGHEHGEYGKLPFTDEGVKISGGQTRAFYIHSKNEDTAVGYHLLGDSSIFDGPFIDKKDKNVTERDANILITTGTTFNQPMPFKEAQLDDLYRGFLGIIEYELDH</sequence>
<dbReference type="OrthoDB" id="10506593at2759"/>
<keyword evidence="4" id="KW-1185">Reference proteome</keyword>
<dbReference type="EMBL" id="JH992977">
    <property type="protein sequence ID" value="EKX50844.1"/>
    <property type="molecule type" value="Genomic_DNA"/>
</dbReference>
<reference evidence="2 4" key="1">
    <citation type="journal article" date="2012" name="Nature">
        <title>Algal genomes reveal evolutionary mosaicism and the fate of nucleomorphs.</title>
        <authorList>
            <consortium name="DOE Joint Genome Institute"/>
            <person name="Curtis B.A."/>
            <person name="Tanifuji G."/>
            <person name="Burki F."/>
            <person name="Gruber A."/>
            <person name="Irimia M."/>
            <person name="Maruyama S."/>
            <person name="Arias M.C."/>
            <person name="Ball S.G."/>
            <person name="Gile G.H."/>
            <person name="Hirakawa Y."/>
            <person name="Hopkins J.F."/>
            <person name="Kuo A."/>
            <person name="Rensing S.A."/>
            <person name="Schmutz J."/>
            <person name="Symeonidi A."/>
            <person name="Elias M."/>
            <person name="Eveleigh R.J."/>
            <person name="Herman E.K."/>
            <person name="Klute M.J."/>
            <person name="Nakayama T."/>
            <person name="Obornik M."/>
            <person name="Reyes-Prieto A."/>
            <person name="Armbrust E.V."/>
            <person name="Aves S.J."/>
            <person name="Beiko R.G."/>
            <person name="Coutinho P."/>
            <person name="Dacks J.B."/>
            <person name="Durnford D.G."/>
            <person name="Fast N.M."/>
            <person name="Green B.R."/>
            <person name="Grisdale C.J."/>
            <person name="Hempel F."/>
            <person name="Henrissat B."/>
            <person name="Hoppner M.P."/>
            <person name="Ishida K."/>
            <person name="Kim E."/>
            <person name="Koreny L."/>
            <person name="Kroth P.G."/>
            <person name="Liu Y."/>
            <person name="Malik S.B."/>
            <person name="Maier U.G."/>
            <person name="McRose D."/>
            <person name="Mock T."/>
            <person name="Neilson J.A."/>
            <person name="Onodera N.T."/>
            <person name="Poole A.M."/>
            <person name="Pritham E.J."/>
            <person name="Richards T.A."/>
            <person name="Rocap G."/>
            <person name="Roy S.W."/>
            <person name="Sarai C."/>
            <person name="Schaack S."/>
            <person name="Shirato S."/>
            <person name="Slamovits C.H."/>
            <person name="Spencer D.F."/>
            <person name="Suzuki S."/>
            <person name="Worden A.Z."/>
            <person name="Zauner S."/>
            <person name="Barry K."/>
            <person name="Bell C."/>
            <person name="Bharti A.K."/>
            <person name="Crow J.A."/>
            <person name="Grimwood J."/>
            <person name="Kramer R."/>
            <person name="Lindquist E."/>
            <person name="Lucas S."/>
            <person name="Salamov A."/>
            <person name="McFadden G.I."/>
            <person name="Lane C.E."/>
            <person name="Keeling P.J."/>
            <person name="Gray M.W."/>
            <person name="Grigoriev I.V."/>
            <person name="Archibald J.M."/>
        </authorList>
    </citation>
    <scope>NUCLEOTIDE SEQUENCE</scope>
    <source>
        <strain evidence="2 4">CCMP2712</strain>
    </source>
</reference>
<dbReference type="Proteomes" id="UP000011087">
    <property type="component" value="Unassembled WGS sequence"/>
</dbReference>
<proteinExistence type="predicted"/>
<evidence type="ECO:0000313" key="4">
    <source>
        <dbReference type="Proteomes" id="UP000011087"/>
    </source>
</evidence>
<dbReference type="PaxDb" id="55529-EKX50844"/>
<evidence type="ECO:0000256" key="1">
    <source>
        <dbReference type="SAM" id="MobiDB-lite"/>
    </source>
</evidence>
<evidence type="ECO:0000313" key="2">
    <source>
        <dbReference type="EMBL" id="EKX50844.1"/>
    </source>
</evidence>
<dbReference type="KEGG" id="gtt:GUITHDRAFT_134950"/>
<organism evidence="2">
    <name type="scientific">Guillardia theta (strain CCMP2712)</name>
    <name type="common">Cryptophyte</name>
    <dbReference type="NCBI Taxonomy" id="905079"/>
    <lineage>
        <taxon>Eukaryota</taxon>
        <taxon>Cryptophyceae</taxon>
        <taxon>Pyrenomonadales</taxon>
        <taxon>Geminigeraceae</taxon>
        <taxon>Guillardia</taxon>
    </lineage>
</organism>